<dbReference type="CDD" id="cd00073">
    <property type="entry name" value="H15"/>
    <property type="match status" value="1"/>
</dbReference>
<feature type="region of interest" description="Disordered" evidence="7">
    <location>
        <begin position="1"/>
        <end position="39"/>
    </location>
</feature>
<dbReference type="GO" id="GO:0005634">
    <property type="term" value="C:nucleus"/>
    <property type="evidence" value="ECO:0000318"/>
    <property type="project" value="GO_Central"/>
</dbReference>
<name>T1EDR3_HELRO</name>
<comment type="subcellular location">
    <subcellularLocation>
        <location evidence="2">Chromosome</location>
    </subcellularLocation>
    <subcellularLocation>
        <location evidence="1 6">Nucleus</location>
    </subcellularLocation>
</comment>
<feature type="domain" description="H15" evidence="8">
    <location>
        <begin position="43"/>
        <end position="111"/>
    </location>
</feature>
<dbReference type="GeneID" id="20194715"/>
<gene>
    <name evidence="10" type="primary">20194715</name>
    <name evidence="9" type="ORF">HELRODRAFT_105142</name>
</gene>
<dbReference type="GO" id="GO:0031492">
    <property type="term" value="F:nucleosomal DNA binding"/>
    <property type="evidence" value="ECO:0000318"/>
    <property type="project" value="GO_Central"/>
</dbReference>
<dbReference type="OrthoDB" id="1110759at2759"/>
<dbReference type="CTD" id="20194715"/>
<reference evidence="11" key="1">
    <citation type="submission" date="2012-12" db="EMBL/GenBank/DDBJ databases">
        <authorList>
            <person name="Hellsten U."/>
            <person name="Grimwood J."/>
            <person name="Chapman J.A."/>
            <person name="Shapiro H."/>
            <person name="Aerts A."/>
            <person name="Otillar R.P."/>
            <person name="Terry A.Y."/>
            <person name="Boore J.L."/>
            <person name="Simakov O."/>
            <person name="Marletaz F."/>
            <person name="Cho S.-J."/>
            <person name="Edsinger-Gonzales E."/>
            <person name="Havlak P."/>
            <person name="Kuo D.-H."/>
            <person name="Larsson T."/>
            <person name="Lv J."/>
            <person name="Arendt D."/>
            <person name="Savage R."/>
            <person name="Osoegawa K."/>
            <person name="de Jong P."/>
            <person name="Lindberg D.R."/>
            <person name="Seaver E.C."/>
            <person name="Weisblat D.A."/>
            <person name="Putnam N.H."/>
            <person name="Grigoriev I.V."/>
            <person name="Rokhsar D.S."/>
        </authorList>
    </citation>
    <scope>NUCLEOTIDE SEQUENCE</scope>
</reference>
<evidence type="ECO:0000313" key="9">
    <source>
        <dbReference type="EMBL" id="ESN99667.1"/>
    </source>
</evidence>
<dbReference type="GO" id="GO:0030261">
    <property type="term" value="P:chromosome condensation"/>
    <property type="evidence" value="ECO:0000318"/>
    <property type="project" value="GO_Central"/>
</dbReference>
<dbReference type="AlphaFoldDB" id="T1EDR3"/>
<proteinExistence type="inferred from homology"/>
<evidence type="ECO:0000313" key="10">
    <source>
        <dbReference type="EnsemblMetazoa" id="HelroP105142"/>
    </source>
</evidence>
<dbReference type="Pfam" id="PF00538">
    <property type="entry name" value="Linker_histone"/>
    <property type="match status" value="1"/>
</dbReference>
<dbReference type="GO" id="GO:0006334">
    <property type="term" value="P:nucleosome assembly"/>
    <property type="evidence" value="ECO:0007669"/>
    <property type="project" value="InterPro"/>
</dbReference>
<dbReference type="HOGENOM" id="CLU_052897_7_1_1"/>
<dbReference type="SUPFAM" id="SSF46785">
    <property type="entry name" value="Winged helix' DNA-binding domain"/>
    <property type="match status" value="1"/>
</dbReference>
<dbReference type="RefSeq" id="XP_009022235.1">
    <property type="nucleotide sequence ID" value="XM_009023987.1"/>
</dbReference>
<dbReference type="GO" id="GO:0003690">
    <property type="term" value="F:double-stranded DNA binding"/>
    <property type="evidence" value="ECO:0000318"/>
    <property type="project" value="GO_Central"/>
</dbReference>
<dbReference type="InterPro" id="IPR005818">
    <property type="entry name" value="Histone_H1/H5_H15"/>
</dbReference>
<dbReference type="GO" id="GO:0030527">
    <property type="term" value="F:structural constituent of chromatin"/>
    <property type="evidence" value="ECO:0007669"/>
    <property type="project" value="InterPro"/>
</dbReference>
<evidence type="ECO:0000313" key="11">
    <source>
        <dbReference type="Proteomes" id="UP000015101"/>
    </source>
</evidence>
<dbReference type="InterPro" id="IPR005819">
    <property type="entry name" value="H1/H5"/>
</dbReference>
<dbReference type="InterPro" id="IPR036388">
    <property type="entry name" value="WH-like_DNA-bd_sf"/>
</dbReference>
<protein>
    <recommendedName>
        <fullName evidence="8">H15 domain-containing protein</fullName>
    </recommendedName>
</protein>
<dbReference type="STRING" id="6412.T1EDR3"/>
<dbReference type="Gene3D" id="1.10.10.10">
    <property type="entry name" value="Winged helix-like DNA-binding domain superfamily/Winged helix DNA-binding domain"/>
    <property type="match status" value="1"/>
</dbReference>
<keyword evidence="4 6" id="KW-0238">DNA-binding</keyword>
<dbReference type="PANTHER" id="PTHR11467:SF36">
    <property type="entry name" value="HISTONE 24-RELATED"/>
    <property type="match status" value="1"/>
</dbReference>
<dbReference type="SMART" id="SM00526">
    <property type="entry name" value="H15"/>
    <property type="match status" value="1"/>
</dbReference>
<dbReference type="FunFam" id="1.10.10.10:FF:000140">
    <property type="entry name" value="Histone H1.0"/>
    <property type="match status" value="1"/>
</dbReference>
<sequence>MSASVESNADVGDEQKTAASKRSTAGGKKKSAVAAAGTKKVVEHPSYNEMIRQALVALKERGGSSRQAILKYLMANFRVGSDEHAVNTRLKVALRSGVKSEMLKQSKGSGA</sequence>
<dbReference type="PROSITE" id="PS51504">
    <property type="entry name" value="H15"/>
    <property type="match status" value="1"/>
</dbReference>
<dbReference type="GO" id="GO:0000786">
    <property type="term" value="C:nucleosome"/>
    <property type="evidence" value="ECO:0007669"/>
    <property type="project" value="InterPro"/>
</dbReference>
<dbReference type="EMBL" id="AMQM01009882">
    <property type="status" value="NOT_ANNOTATED_CDS"/>
    <property type="molecule type" value="Genomic_DNA"/>
</dbReference>
<dbReference type="InParanoid" id="T1EDR3"/>
<keyword evidence="11" id="KW-1185">Reference proteome</keyword>
<evidence type="ECO:0000256" key="7">
    <source>
        <dbReference type="SAM" id="MobiDB-lite"/>
    </source>
</evidence>
<organism evidence="10 11">
    <name type="scientific">Helobdella robusta</name>
    <name type="common">Californian leech</name>
    <dbReference type="NCBI Taxonomy" id="6412"/>
    <lineage>
        <taxon>Eukaryota</taxon>
        <taxon>Metazoa</taxon>
        <taxon>Spiralia</taxon>
        <taxon>Lophotrochozoa</taxon>
        <taxon>Annelida</taxon>
        <taxon>Clitellata</taxon>
        <taxon>Hirudinea</taxon>
        <taxon>Rhynchobdellida</taxon>
        <taxon>Glossiphoniidae</taxon>
        <taxon>Helobdella</taxon>
    </lineage>
</organism>
<accession>T1EDR3</accession>
<evidence type="ECO:0000256" key="2">
    <source>
        <dbReference type="ARBA" id="ARBA00004286"/>
    </source>
</evidence>
<dbReference type="EnsemblMetazoa" id="HelroT105142">
    <property type="protein sequence ID" value="HelroP105142"/>
    <property type="gene ID" value="HelroG105142"/>
</dbReference>
<dbReference type="eggNOG" id="KOG4012">
    <property type="taxonomic scope" value="Eukaryota"/>
</dbReference>
<dbReference type="InterPro" id="IPR036390">
    <property type="entry name" value="WH_DNA-bd_sf"/>
</dbReference>
<keyword evidence="3 6" id="KW-0158">Chromosome</keyword>
<dbReference type="Proteomes" id="UP000015101">
    <property type="component" value="Unassembled WGS sequence"/>
</dbReference>
<keyword evidence="5 6" id="KW-0539">Nucleus</keyword>
<evidence type="ECO:0000256" key="6">
    <source>
        <dbReference type="RuleBase" id="RU003894"/>
    </source>
</evidence>
<evidence type="ECO:0000256" key="5">
    <source>
        <dbReference type="ARBA" id="ARBA00023242"/>
    </source>
</evidence>
<dbReference type="EMBL" id="KB097102">
    <property type="protein sequence ID" value="ESN99667.1"/>
    <property type="molecule type" value="Genomic_DNA"/>
</dbReference>
<dbReference type="KEGG" id="hro:HELRODRAFT_105142"/>
<dbReference type="GO" id="GO:0045910">
    <property type="term" value="P:negative regulation of DNA recombination"/>
    <property type="evidence" value="ECO:0000318"/>
    <property type="project" value="GO_Central"/>
</dbReference>
<evidence type="ECO:0000256" key="4">
    <source>
        <dbReference type="ARBA" id="ARBA00023125"/>
    </source>
</evidence>
<evidence type="ECO:0000256" key="1">
    <source>
        <dbReference type="ARBA" id="ARBA00004123"/>
    </source>
</evidence>
<reference evidence="9 11" key="2">
    <citation type="journal article" date="2013" name="Nature">
        <title>Insights into bilaterian evolution from three spiralian genomes.</title>
        <authorList>
            <person name="Simakov O."/>
            <person name="Marletaz F."/>
            <person name="Cho S.J."/>
            <person name="Edsinger-Gonzales E."/>
            <person name="Havlak P."/>
            <person name="Hellsten U."/>
            <person name="Kuo D.H."/>
            <person name="Larsson T."/>
            <person name="Lv J."/>
            <person name="Arendt D."/>
            <person name="Savage R."/>
            <person name="Osoegawa K."/>
            <person name="de Jong P."/>
            <person name="Grimwood J."/>
            <person name="Chapman J.A."/>
            <person name="Shapiro H."/>
            <person name="Aerts A."/>
            <person name="Otillar R.P."/>
            <person name="Terry A.Y."/>
            <person name="Boore J.L."/>
            <person name="Grigoriev I.V."/>
            <person name="Lindberg D.R."/>
            <person name="Seaver E.C."/>
            <person name="Weisblat D.A."/>
            <person name="Putnam N.H."/>
            <person name="Rokhsar D.S."/>
        </authorList>
    </citation>
    <scope>NUCLEOTIDE SEQUENCE</scope>
</reference>
<reference evidence="10" key="3">
    <citation type="submission" date="2015-06" db="UniProtKB">
        <authorList>
            <consortium name="EnsemblMetazoa"/>
        </authorList>
    </citation>
    <scope>IDENTIFICATION</scope>
</reference>
<dbReference type="PRINTS" id="PR00624">
    <property type="entry name" value="HISTONEH5"/>
</dbReference>
<dbReference type="OMA" id="YNEMIRQ"/>
<comment type="similarity">
    <text evidence="6">Belongs to the histone H1/H5 family.</text>
</comment>
<evidence type="ECO:0000256" key="3">
    <source>
        <dbReference type="ARBA" id="ARBA00022454"/>
    </source>
</evidence>
<dbReference type="PANTHER" id="PTHR11467">
    <property type="entry name" value="HISTONE H1"/>
    <property type="match status" value="1"/>
</dbReference>
<evidence type="ECO:0000259" key="8">
    <source>
        <dbReference type="PROSITE" id="PS51504"/>
    </source>
</evidence>